<dbReference type="InterPro" id="IPR006652">
    <property type="entry name" value="Kelch_1"/>
</dbReference>
<gene>
    <name evidence="2" type="ORF">JBS370_LOCUS40828</name>
</gene>
<dbReference type="EMBL" id="CAJOBD010039757">
    <property type="protein sequence ID" value="CAF4314768.1"/>
    <property type="molecule type" value="Genomic_DNA"/>
</dbReference>
<dbReference type="SMART" id="SM00612">
    <property type="entry name" value="Kelch"/>
    <property type="match status" value="1"/>
</dbReference>
<comment type="caution">
    <text evidence="2">The sequence shown here is derived from an EMBL/GenBank/DDBJ whole genome shotgun (WGS) entry which is preliminary data.</text>
</comment>
<evidence type="ECO:0000256" key="1">
    <source>
        <dbReference type="ARBA" id="ARBA00022441"/>
    </source>
</evidence>
<protein>
    <submittedName>
        <fullName evidence="2">Uncharacterized protein</fullName>
    </submittedName>
</protein>
<dbReference type="InterPro" id="IPR037293">
    <property type="entry name" value="Gal_Oxidase_central_sf"/>
</dbReference>
<accession>A0A820IUN0</accession>
<dbReference type="Proteomes" id="UP000663836">
    <property type="component" value="Unassembled WGS sequence"/>
</dbReference>
<keyword evidence="1" id="KW-0880">Kelch repeat</keyword>
<evidence type="ECO:0000313" key="3">
    <source>
        <dbReference type="Proteomes" id="UP000663836"/>
    </source>
</evidence>
<organism evidence="2 3">
    <name type="scientific">Rotaria sordida</name>
    <dbReference type="NCBI Taxonomy" id="392033"/>
    <lineage>
        <taxon>Eukaryota</taxon>
        <taxon>Metazoa</taxon>
        <taxon>Spiralia</taxon>
        <taxon>Gnathifera</taxon>
        <taxon>Rotifera</taxon>
        <taxon>Eurotatoria</taxon>
        <taxon>Bdelloidea</taxon>
        <taxon>Philodinida</taxon>
        <taxon>Philodinidae</taxon>
        <taxon>Rotaria</taxon>
    </lineage>
</organism>
<dbReference type="InterPro" id="IPR015915">
    <property type="entry name" value="Kelch-typ_b-propeller"/>
</dbReference>
<proteinExistence type="predicted"/>
<dbReference type="Pfam" id="PF01344">
    <property type="entry name" value="Kelch_1"/>
    <property type="match status" value="1"/>
</dbReference>
<evidence type="ECO:0000313" key="2">
    <source>
        <dbReference type="EMBL" id="CAF4314768.1"/>
    </source>
</evidence>
<dbReference type="SUPFAM" id="SSF117281">
    <property type="entry name" value="Kelch motif"/>
    <property type="match status" value="1"/>
</dbReference>
<reference evidence="2" key="1">
    <citation type="submission" date="2021-02" db="EMBL/GenBank/DDBJ databases">
        <authorList>
            <person name="Nowell W R."/>
        </authorList>
    </citation>
    <scope>NUCLEOTIDE SEQUENCE</scope>
</reference>
<name>A0A820IUN0_9BILA</name>
<dbReference type="AlphaFoldDB" id="A0A820IUN0"/>
<dbReference type="Gene3D" id="2.130.10.80">
    <property type="entry name" value="Galactose oxidase/kelch, beta-propeller"/>
    <property type="match status" value="1"/>
</dbReference>
<sequence length="84" mass="8928">MINVRYGHTASVLTNGKVLVTGGWGSIVDSVNSTELYDPSTGTWTMTGSMNNARSLHTASILTNGNVLVTGGYNVFILNSSELY</sequence>